<evidence type="ECO:0008006" key="4">
    <source>
        <dbReference type="Google" id="ProtNLM"/>
    </source>
</evidence>
<proteinExistence type="predicted"/>
<dbReference type="Proteomes" id="UP000708208">
    <property type="component" value="Unassembled WGS sequence"/>
</dbReference>
<evidence type="ECO:0000313" key="2">
    <source>
        <dbReference type="EMBL" id="CAG7724315.1"/>
    </source>
</evidence>
<reference evidence="2" key="1">
    <citation type="submission" date="2021-06" db="EMBL/GenBank/DDBJ databases">
        <authorList>
            <person name="Hodson N. C."/>
            <person name="Mongue J. A."/>
            <person name="Jaron S. K."/>
        </authorList>
    </citation>
    <scope>NUCLEOTIDE SEQUENCE</scope>
</reference>
<organism evidence="2 3">
    <name type="scientific">Allacma fusca</name>
    <dbReference type="NCBI Taxonomy" id="39272"/>
    <lineage>
        <taxon>Eukaryota</taxon>
        <taxon>Metazoa</taxon>
        <taxon>Ecdysozoa</taxon>
        <taxon>Arthropoda</taxon>
        <taxon>Hexapoda</taxon>
        <taxon>Collembola</taxon>
        <taxon>Symphypleona</taxon>
        <taxon>Sminthuridae</taxon>
        <taxon>Allacma</taxon>
    </lineage>
</organism>
<accession>A0A8J2KC94</accession>
<feature type="signal peptide" evidence="1">
    <location>
        <begin position="1"/>
        <end position="21"/>
    </location>
</feature>
<evidence type="ECO:0000256" key="1">
    <source>
        <dbReference type="SAM" id="SignalP"/>
    </source>
</evidence>
<feature type="non-terminal residue" evidence="2">
    <location>
        <position position="324"/>
    </location>
</feature>
<keyword evidence="3" id="KW-1185">Reference proteome</keyword>
<sequence>MNCRLVCLSALVAFSVIICSASPFANFHSKLGENFEKHIRGEQDQLVNMVYVLGSKPINSLMSFYIEHRNRIFAPRKILHLRQSHSPEKSSYIFKHGPSQTHILVEASSQTTPSALSMLPWSSPILTTHIFLFETSPRGFLIDYARVNTFAETTAHLLKTYFIIFSAEQLTWFIRKLPGTNLIPMAIETNNKSYLISSYGLKKYPDFEMSSMSAEVWSACVHDIENFKQSGIWRSGITAALYELSIRANFTLKLRARIQSTAAVEDPGQNQNVESNIQNVVQGSVVFGTFVRPDPNLSSLIQQTRATVFDSVIFIYGLPTPVRS</sequence>
<name>A0A8J2KC94_9HEXA</name>
<dbReference type="EMBL" id="CAJVCH010108300">
    <property type="protein sequence ID" value="CAG7724315.1"/>
    <property type="molecule type" value="Genomic_DNA"/>
</dbReference>
<keyword evidence="1" id="KW-0732">Signal</keyword>
<protein>
    <recommendedName>
        <fullName evidence="4">rRNA N-glycosidase</fullName>
    </recommendedName>
</protein>
<dbReference type="AlphaFoldDB" id="A0A8J2KC94"/>
<evidence type="ECO:0000313" key="3">
    <source>
        <dbReference type="Proteomes" id="UP000708208"/>
    </source>
</evidence>
<comment type="caution">
    <text evidence="2">The sequence shown here is derived from an EMBL/GenBank/DDBJ whole genome shotgun (WGS) entry which is preliminary data.</text>
</comment>
<feature type="chain" id="PRO_5035285595" description="rRNA N-glycosidase" evidence="1">
    <location>
        <begin position="22"/>
        <end position="324"/>
    </location>
</feature>
<gene>
    <name evidence="2" type="ORF">AFUS01_LOCUS13348</name>
</gene>